<dbReference type="AlphaFoldDB" id="A0A0G0Z0Y0"/>
<evidence type="ECO:0000313" key="2">
    <source>
        <dbReference type="Proteomes" id="UP000033854"/>
    </source>
</evidence>
<protein>
    <submittedName>
        <fullName evidence="1">Uncharacterized protein</fullName>
    </submittedName>
</protein>
<comment type="caution">
    <text evidence="1">The sequence shown here is derived from an EMBL/GenBank/DDBJ whole genome shotgun (WGS) entry which is preliminary data.</text>
</comment>
<reference evidence="1 2" key="1">
    <citation type="journal article" date="2015" name="Nature">
        <title>rRNA introns, odd ribosomes, and small enigmatic genomes across a large radiation of phyla.</title>
        <authorList>
            <person name="Brown C.T."/>
            <person name="Hug L.A."/>
            <person name="Thomas B.C."/>
            <person name="Sharon I."/>
            <person name="Castelle C.J."/>
            <person name="Singh A."/>
            <person name="Wilkins M.J."/>
            <person name="Williams K.H."/>
            <person name="Banfield J.F."/>
        </authorList>
    </citation>
    <scope>NUCLEOTIDE SEQUENCE [LARGE SCALE GENOMIC DNA]</scope>
</reference>
<evidence type="ECO:0000313" key="1">
    <source>
        <dbReference type="EMBL" id="KKS42457.1"/>
    </source>
</evidence>
<sequence length="70" mass="8001">MAEIITPQTEVQLAETITPQIEIQPPLFAPDGSPSDEVKKALKQMEIEQNRRWAEEIADLIEERHQNHAP</sequence>
<gene>
    <name evidence="1" type="ORF">UV06_C0012G0008</name>
</gene>
<organism evidence="1 2">
    <name type="scientific">Candidatus Collierbacteria bacterium GW2011_GWA2_42_17</name>
    <dbReference type="NCBI Taxonomy" id="1618378"/>
    <lineage>
        <taxon>Bacteria</taxon>
        <taxon>Candidatus Collieribacteriota</taxon>
    </lineage>
</organism>
<proteinExistence type="predicted"/>
<dbReference type="Proteomes" id="UP000033854">
    <property type="component" value="Unassembled WGS sequence"/>
</dbReference>
<name>A0A0G0Z0Y0_9BACT</name>
<dbReference type="EMBL" id="LCDA01000012">
    <property type="protein sequence ID" value="KKS42457.1"/>
    <property type="molecule type" value="Genomic_DNA"/>
</dbReference>
<accession>A0A0G0Z0Y0</accession>